<organism evidence="2 3">
    <name type="scientific">Azoarcus taiwanensis</name>
    <dbReference type="NCBI Taxonomy" id="666964"/>
    <lineage>
        <taxon>Bacteria</taxon>
        <taxon>Pseudomonadati</taxon>
        <taxon>Pseudomonadota</taxon>
        <taxon>Betaproteobacteria</taxon>
        <taxon>Rhodocyclales</taxon>
        <taxon>Zoogloeaceae</taxon>
        <taxon>Azoarcus</taxon>
    </lineage>
</organism>
<protein>
    <recommendedName>
        <fullName evidence="4">SprA-related family protein</fullName>
    </recommendedName>
</protein>
<comment type="caution">
    <text evidence="2">The sequence shown here is derived from an EMBL/GenBank/DDBJ whole genome shotgun (WGS) entry which is preliminary data.</text>
</comment>
<dbReference type="Pfam" id="PF12118">
    <property type="entry name" value="SprA-related"/>
    <property type="match status" value="1"/>
</dbReference>
<sequence length="207" mass="21945">MIGSLPPAGFITPTFGSRIANDSRADGETAPESVRGDRVGQARPAEQLSDEELAQVRALQQRDREVRAHEMAHVAVGGELVLRGAQFDHETGPDGVRYAVGGDVLIDTSPGRTPEETIEKAERIRATALAPADPSPQDLAVASMAIQMALQAQIELAVQQREEAAQEQQKESDAGASPFAGERMREAYAAISSIAGEVSRGSIDAFA</sequence>
<dbReference type="InterPro" id="IPR021973">
    <property type="entry name" value="SprA-related"/>
</dbReference>
<name>A0A972F6F9_9RHOO</name>
<feature type="region of interest" description="Disordered" evidence="1">
    <location>
        <begin position="13"/>
        <end position="48"/>
    </location>
</feature>
<feature type="region of interest" description="Disordered" evidence="1">
    <location>
        <begin position="162"/>
        <end position="181"/>
    </location>
</feature>
<dbReference type="EMBL" id="WTVM01000021">
    <property type="protein sequence ID" value="NMG02396.1"/>
    <property type="molecule type" value="Genomic_DNA"/>
</dbReference>
<evidence type="ECO:0008006" key="4">
    <source>
        <dbReference type="Google" id="ProtNLM"/>
    </source>
</evidence>
<feature type="compositionally biased region" description="Basic and acidic residues" evidence="1">
    <location>
        <begin position="162"/>
        <end position="173"/>
    </location>
</feature>
<dbReference type="AlphaFoldDB" id="A0A972F6F9"/>
<evidence type="ECO:0000313" key="3">
    <source>
        <dbReference type="Proteomes" id="UP000599523"/>
    </source>
</evidence>
<gene>
    <name evidence="2" type="ORF">GPA21_05365</name>
</gene>
<accession>A0A972F6F9</accession>
<dbReference type="Proteomes" id="UP000599523">
    <property type="component" value="Unassembled WGS sequence"/>
</dbReference>
<evidence type="ECO:0000256" key="1">
    <source>
        <dbReference type="SAM" id="MobiDB-lite"/>
    </source>
</evidence>
<dbReference type="RefSeq" id="WP_168987182.1">
    <property type="nucleotide sequence ID" value="NZ_CAWPHM010000133.1"/>
</dbReference>
<proteinExistence type="predicted"/>
<keyword evidence="3" id="KW-1185">Reference proteome</keyword>
<reference evidence="2" key="1">
    <citation type="submission" date="2019-12" db="EMBL/GenBank/DDBJ databases">
        <title>Comparative genomics gives insights into the taxonomy of the Azoarcus-Aromatoleum group and reveals separate origins of nif in the plant-associated Azoarcus and non-plant-associated Aromatoleum sub-groups.</title>
        <authorList>
            <person name="Lafos M."/>
            <person name="Maluk M."/>
            <person name="Batista M."/>
            <person name="Junghare M."/>
            <person name="Carmona M."/>
            <person name="Faoro H."/>
            <person name="Cruz L.M."/>
            <person name="Battistoni F."/>
            <person name="De Souza E."/>
            <person name="Pedrosa F."/>
            <person name="Chen W.-M."/>
            <person name="Poole P.S."/>
            <person name="Dixon R.A."/>
            <person name="James E.K."/>
        </authorList>
    </citation>
    <scope>NUCLEOTIDE SEQUENCE</scope>
    <source>
        <strain evidence="2">NSC3</strain>
    </source>
</reference>
<evidence type="ECO:0000313" key="2">
    <source>
        <dbReference type="EMBL" id="NMG02396.1"/>
    </source>
</evidence>